<feature type="non-terminal residue" evidence="6">
    <location>
        <position position="1"/>
    </location>
</feature>
<evidence type="ECO:0000256" key="5">
    <source>
        <dbReference type="SAM" id="Phobius"/>
    </source>
</evidence>
<accession>A0AAD8ES98</accession>
<dbReference type="EMBL" id="JASPKZ010000419">
    <property type="protein sequence ID" value="KAJ9600461.1"/>
    <property type="molecule type" value="Genomic_DNA"/>
</dbReference>
<evidence type="ECO:0000313" key="7">
    <source>
        <dbReference type="Proteomes" id="UP001233999"/>
    </source>
</evidence>
<comment type="subcellular location">
    <subcellularLocation>
        <location evidence="1">Membrane</location>
    </subcellularLocation>
</comment>
<dbReference type="InterPro" id="IPR005828">
    <property type="entry name" value="MFS_sugar_transport-like"/>
</dbReference>
<dbReference type="Gene3D" id="1.20.1250.20">
    <property type="entry name" value="MFS general substrate transporter like domains"/>
    <property type="match status" value="1"/>
</dbReference>
<evidence type="ECO:0000313" key="6">
    <source>
        <dbReference type="EMBL" id="KAJ9600461.1"/>
    </source>
</evidence>
<dbReference type="InterPro" id="IPR036259">
    <property type="entry name" value="MFS_trans_sf"/>
</dbReference>
<evidence type="ECO:0000256" key="4">
    <source>
        <dbReference type="ARBA" id="ARBA00023136"/>
    </source>
</evidence>
<dbReference type="PANTHER" id="PTHR48021:SF1">
    <property type="entry name" value="GH07001P-RELATED"/>
    <property type="match status" value="1"/>
</dbReference>
<name>A0AAD8ES98_DIPPU</name>
<keyword evidence="3 5" id="KW-1133">Transmembrane helix</keyword>
<feature type="transmembrane region" description="Helical" evidence="5">
    <location>
        <begin position="42"/>
        <end position="60"/>
    </location>
</feature>
<keyword evidence="2 5" id="KW-0812">Transmembrane</keyword>
<comment type="caution">
    <text evidence="6">The sequence shown here is derived from an EMBL/GenBank/DDBJ whole genome shotgun (WGS) entry which is preliminary data.</text>
</comment>
<dbReference type="SUPFAM" id="SSF103473">
    <property type="entry name" value="MFS general substrate transporter"/>
    <property type="match status" value="1"/>
</dbReference>
<gene>
    <name evidence="6" type="ORF">L9F63_009231</name>
</gene>
<proteinExistence type="predicted"/>
<dbReference type="PANTHER" id="PTHR48021">
    <property type="match status" value="1"/>
</dbReference>
<evidence type="ECO:0000256" key="2">
    <source>
        <dbReference type="ARBA" id="ARBA00022692"/>
    </source>
</evidence>
<reference evidence="6" key="2">
    <citation type="submission" date="2023-05" db="EMBL/GenBank/DDBJ databases">
        <authorList>
            <person name="Fouks B."/>
        </authorList>
    </citation>
    <scope>NUCLEOTIDE SEQUENCE</scope>
    <source>
        <strain evidence="6">Stay&amp;Tobe</strain>
        <tissue evidence="6">Testes</tissue>
    </source>
</reference>
<dbReference type="GO" id="GO:0022857">
    <property type="term" value="F:transmembrane transporter activity"/>
    <property type="evidence" value="ECO:0007669"/>
    <property type="project" value="InterPro"/>
</dbReference>
<feature type="transmembrane region" description="Helical" evidence="5">
    <location>
        <begin position="12"/>
        <end position="36"/>
    </location>
</feature>
<keyword evidence="7" id="KW-1185">Reference proteome</keyword>
<organism evidence="6 7">
    <name type="scientific">Diploptera punctata</name>
    <name type="common">Pacific beetle cockroach</name>
    <dbReference type="NCBI Taxonomy" id="6984"/>
    <lineage>
        <taxon>Eukaryota</taxon>
        <taxon>Metazoa</taxon>
        <taxon>Ecdysozoa</taxon>
        <taxon>Arthropoda</taxon>
        <taxon>Hexapoda</taxon>
        <taxon>Insecta</taxon>
        <taxon>Pterygota</taxon>
        <taxon>Neoptera</taxon>
        <taxon>Polyneoptera</taxon>
        <taxon>Dictyoptera</taxon>
        <taxon>Blattodea</taxon>
        <taxon>Blaberoidea</taxon>
        <taxon>Blaberidae</taxon>
        <taxon>Diplopterinae</taxon>
        <taxon>Diploptera</taxon>
    </lineage>
</organism>
<dbReference type="InterPro" id="IPR050549">
    <property type="entry name" value="MFS_Trehalose_Transporter"/>
</dbReference>
<sequence>VLMDEVLDPKFRGAMICGVLTSICAGITVISCSGMFLDWRSASGMGAVLAFISLILCIFLPESPMWLLRKNQMKRAEGVFKYLWGSGNELQ</sequence>
<evidence type="ECO:0000256" key="3">
    <source>
        <dbReference type="ARBA" id="ARBA00022989"/>
    </source>
</evidence>
<dbReference type="AlphaFoldDB" id="A0AAD8ES98"/>
<dbReference type="GO" id="GO:0016020">
    <property type="term" value="C:membrane"/>
    <property type="evidence" value="ECO:0007669"/>
    <property type="project" value="UniProtKB-SubCell"/>
</dbReference>
<dbReference type="Pfam" id="PF00083">
    <property type="entry name" value="Sugar_tr"/>
    <property type="match status" value="1"/>
</dbReference>
<evidence type="ECO:0000256" key="1">
    <source>
        <dbReference type="ARBA" id="ARBA00004370"/>
    </source>
</evidence>
<dbReference type="Proteomes" id="UP001233999">
    <property type="component" value="Unassembled WGS sequence"/>
</dbReference>
<keyword evidence="4 5" id="KW-0472">Membrane</keyword>
<reference evidence="6" key="1">
    <citation type="journal article" date="2023" name="IScience">
        <title>Live-bearing cockroach genome reveals convergent evolutionary mechanisms linked to viviparity in insects and beyond.</title>
        <authorList>
            <person name="Fouks B."/>
            <person name="Harrison M.C."/>
            <person name="Mikhailova A.A."/>
            <person name="Marchal E."/>
            <person name="English S."/>
            <person name="Carruthers M."/>
            <person name="Jennings E.C."/>
            <person name="Chiamaka E.L."/>
            <person name="Frigard R.A."/>
            <person name="Pippel M."/>
            <person name="Attardo G.M."/>
            <person name="Benoit J.B."/>
            <person name="Bornberg-Bauer E."/>
            <person name="Tobe S.S."/>
        </authorList>
    </citation>
    <scope>NUCLEOTIDE SEQUENCE</scope>
    <source>
        <strain evidence="6">Stay&amp;Tobe</strain>
    </source>
</reference>
<protein>
    <submittedName>
        <fullName evidence="6">Uncharacterized protein</fullName>
    </submittedName>
</protein>
<feature type="non-terminal residue" evidence="6">
    <location>
        <position position="91"/>
    </location>
</feature>